<name>A0A1D2NE35_ORCCI</name>
<dbReference type="SUPFAM" id="SSF81660">
    <property type="entry name" value="Metal cation-transporting ATPase, ATP-binding domain N"/>
    <property type="match status" value="1"/>
</dbReference>
<feature type="active site" description="4-aspartylphosphate intermediate" evidence="13">
    <location>
        <position position="506"/>
    </location>
</feature>
<dbReference type="InterPro" id="IPR032631">
    <property type="entry name" value="P-type_ATPase_N"/>
</dbReference>
<feature type="binding site" evidence="14">
    <location>
        <position position="814"/>
    </location>
    <ligand>
        <name>ATP</name>
        <dbReference type="ChEBI" id="CHEBI:30616"/>
    </ligand>
</feature>
<keyword evidence="22" id="KW-1185">Reference proteome</keyword>
<feature type="binding site" evidence="14">
    <location>
        <position position="703"/>
    </location>
    <ligand>
        <name>ATP</name>
        <dbReference type="ChEBI" id="CHEBI:30616"/>
    </ligand>
</feature>
<dbReference type="InterPro" id="IPR023298">
    <property type="entry name" value="ATPase_P-typ_TM_dom_sf"/>
</dbReference>
<feature type="binding site" evidence="14">
    <location>
        <position position="507"/>
    </location>
    <ligand>
        <name>ATP</name>
        <dbReference type="ChEBI" id="CHEBI:30616"/>
    </ligand>
</feature>
<feature type="transmembrane region" description="Helical" evidence="16">
    <location>
        <begin position="1179"/>
        <end position="1200"/>
    </location>
</feature>
<evidence type="ECO:0000256" key="4">
    <source>
        <dbReference type="ARBA" id="ARBA00022692"/>
    </source>
</evidence>
<dbReference type="PRINTS" id="PR00119">
    <property type="entry name" value="CATATPASE"/>
</dbReference>
<keyword evidence="10 16" id="KW-1133">Transmembrane helix</keyword>
<evidence type="ECO:0000256" key="7">
    <source>
        <dbReference type="ARBA" id="ARBA00022840"/>
    </source>
</evidence>
<feature type="domain" description="P-type ATPase A" evidence="18">
    <location>
        <begin position="168"/>
        <end position="228"/>
    </location>
</feature>
<dbReference type="GO" id="GO:0005886">
    <property type="term" value="C:plasma membrane"/>
    <property type="evidence" value="ECO:0007669"/>
    <property type="project" value="TreeGrafter"/>
</dbReference>
<comment type="similarity">
    <text evidence="3 16">Belongs to the cation transport ATPase (P-type) (TC 3.A.3) family. Type IV subfamily.</text>
</comment>
<feature type="transmembrane region" description="Helical" evidence="16">
    <location>
        <begin position="1071"/>
        <end position="1091"/>
    </location>
</feature>
<keyword evidence="8 15" id="KW-0460">Magnesium</keyword>
<feature type="transmembrane region" description="Helical" evidence="16">
    <location>
        <begin position="438"/>
        <end position="461"/>
    </location>
</feature>
<evidence type="ECO:0000256" key="1">
    <source>
        <dbReference type="ARBA" id="ARBA00004141"/>
    </source>
</evidence>
<dbReference type="InterPro" id="IPR059000">
    <property type="entry name" value="ATPase_P-type_domA"/>
</dbReference>
<evidence type="ECO:0000256" key="17">
    <source>
        <dbReference type="SAM" id="MobiDB-lite"/>
    </source>
</evidence>
<feature type="transmembrane region" description="Helical" evidence="16">
    <location>
        <begin position="134"/>
        <end position="150"/>
    </location>
</feature>
<dbReference type="InterPro" id="IPR023299">
    <property type="entry name" value="ATPase_P-typ_cyto_dom_N"/>
</dbReference>
<evidence type="ECO:0000256" key="3">
    <source>
        <dbReference type="ARBA" id="ARBA00008109"/>
    </source>
</evidence>
<evidence type="ECO:0000256" key="6">
    <source>
        <dbReference type="ARBA" id="ARBA00022741"/>
    </source>
</evidence>
<dbReference type="GO" id="GO:0045332">
    <property type="term" value="P:phospholipid translocation"/>
    <property type="evidence" value="ECO:0007669"/>
    <property type="project" value="TreeGrafter"/>
</dbReference>
<feature type="binding site" evidence="14">
    <location>
        <position position="911"/>
    </location>
    <ligand>
        <name>ATP</name>
        <dbReference type="ChEBI" id="CHEBI:30616"/>
    </ligand>
</feature>
<dbReference type="Pfam" id="PF00122">
    <property type="entry name" value="E1-E2_ATPase"/>
    <property type="match status" value="1"/>
</dbReference>
<accession>A0A1D2NE35</accession>
<keyword evidence="4 16" id="KW-0812">Transmembrane</keyword>
<evidence type="ECO:0000256" key="10">
    <source>
        <dbReference type="ARBA" id="ARBA00022989"/>
    </source>
</evidence>
<dbReference type="SFLD" id="SFLDG00002">
    <property type="entry name" value="C1.7:_P-type_atpase_like"/>
    <property type="match status" value="1"/>
</dbReference>
<feature type="transmembrane region" description="Helical" evidence="16">
    <location>
        <begin position="1127"/>
        <end position="1151"/>
    </location>
</feature>
<feature type="region of interest" description="Disordered" evidence="17">
    <location>
        <begin position="290"/>
        <end position="316"/>
    </location>
</feature>
<dbReference type="Pfam" id="PF13246">
    <property type="entry name" value="Cation_ATPase"/>
    <property type="match status" value="1"/>
</dbReference>
<evidence type="ECO:0000256" key="2">
    <source>
        <dbReference type="ARBA" id="ARBA00004308"/>
    </source>
</evidence>
<evidence type="ECO:0000259" key="18">
    <source>
        <dbReference type="Pfam" id="PF00122"/>
    </source>
</evidence>
<feature type="binding site" evidence="14">
    <location>
        <position position="734"/>
    </location>
    <ligand>
        <name>ATP</name>
        <dbReference type="ChEBI" id="CHEBI:30616"/>
    </ligand>
</feature>
<feature type="transmembrane region" description="Helical" evidence="16">
    <location>
        <begin position="992"/>
        <end position="1010"/>
    </location>
</feature>
<feature type="binding site" evidence="14">
    <location>
        <position position="506"/>
    </location>
    <ligand>
        <name>ATP</name>
        <dbReference type="ChEBI" id="CHEBI:30616"/>
    </ligand>
</feature>
<dbReference type="STRING" id="48709.A0A1D2NE35"/>
<feature type="binding site" evidence="15">
    <location>
        <position position="932"/>
    </location>
    <ligand>
        <name>Mg(2+)</name>
        <dbReference type="ChEBI" id="CHEBI:18420"/>
    </ligand>
</feature>
<feature type="binding site" evidence="14">
    <location>
        <position position="815"/>
    </location>
    <ligand>
        <name>ATP</name>
        <dbReference type="ChEBI" id="CHEBI:30616"/>
    </ligand>
</feature>
<evidence type="ECO:0000256" key="9">
    <source>
        <dbReference type="ARBA" id="ARBA00022967"/>
    </source>
</evidence>
<evidence type="ECO:0000256" key="5">
    <source>
        <dbReference type="ARBA" id="ARBA00022723"/>
    </source>
</evidence>
<dbReference type="InterPro" id="IPR044492">
    <property type="entry name" value="P_typ_ATPase_HD_dom"/>
</dbReference>
<feature type="binding site" evidence="14">
    <location>
        <position position="936"/>
    </location>
    <ligand>
        <name>ATP</name>
        <dbReference type="ChEBI" id="CHEBI:30616"/>
    </ligand>
</feature>
<comment type="caution">
    <text evidence="21">The sequence shown here is derived from an EMBL/GenBank/DDBJ whole genome shotgun (WGS) entry which is preliminary data.</text>
</comment>
<feature type="binding site" evidence="14">
    <location>
        <position position="816"/>
    </location>
    <ligand>
        <name>ATP</name>
        <dbReference type="ChEBI" id="CHEBI:30616"/>
    </ligand>
</feature>
<evidence type="ECO:0000256" key="13">
    <source>
        <dbReference type="PIRSR" id="PIRSR606539-1"/>
    </source>
</evidence>
<feature type="binding site" evidence="14">
    <location>
        <position position="905"/>
    </location>
    <ligand>
        <name>ATP</name>
        <dbReference type="ChEBI" id="CHEBI:30616"/>
    </ligand>
</feature>
<dbReference type="OMA" id="QMYGNDK"/>
<evidence type="ECO:0000256" key="12">
    <source>
        <dbReference type="ARBA" id="ARBA00034036"/>
    </source>
</evidence>
<sequence length="1213" mass="138386">MSWADYLRSKPTVQRRWRRIYKGDVPYLTDSQNEIVVERKIEGADLSEAASDDDVNPTPPFPVRRQSIDPDSLLASVKPEVVTEKYPNNLVITARYTLWTFVPKNLYEQFRRIVNFYFLVVAFIQTIIDSPVHPFTAVSPLAFVIFVTAVKQGYEDWLRHKNDDQVNNRPVRVIRDGKLTEIKSKDITVGDVVKLNADEQVPTDMLLLGSSDEFLRCQINTSNLDGETNLKLRYCPSGLPHFKKDGDFIQLHLIVECEHPCANLYEFNGALFIPLKKFAQMVMSPIQSGQIFSNGPDNNQQDPNKKPEEQKHAFSDLSERVRKGSTEFMTIPLCMENLVLRGTRLKNTDYIYGIVVYTGKDTRLARNSEKTEAKFTTIESAVNYYLLIFISILVLLVAFCSVMFYAVDWYPEVAGDEGPWYLRDNKNPTEMRKQIAEIVNTIGSFVILFNYIIPISLYVTVELQKFLGSKFFVWDNEMVDDEGREPLCNTSDLNEELGQIEYLFSDKTGTLTQNLMKFRHCSIGSERYEYTWDHRLRPYENTGASVQSREGSQDSNYIDVTDSDEVKDFFRTLALCHSVQVVARRKPSFDTGPADFKRLRKSKKKELSNDTTSTNETVKLSLTDHRRGTWEYQASSPDEKALLESCDLLGITYKGEKEDIMTVDVAGKIEKFRRVMHLEFDADRKCMSVIVENSKGELWLLTKGAESSIIPKCDDGPTQHTLKHVTDYALMGLRTLVVAKRELTVEQYEEFAADLRAARRLIKNRQERVRDIYSAIETNLTLIGATGVEDQLQENVPETLRAFTSAGIRVWMLTGDKLETGVNVAISCGLINASTKQYIVDNMSLADGDAIVSRLLGIQKEMDASGNGEDSCLVIDGMSLAAAFTSCRKLLRDVSMTAYTVVCCRMAPLQKSQIVQMVKSSPGRPTCCAVGDGANDCAMILAAHVGIGILGKEGRQAARCADFAIAKFGFLRKTILVHGHWYYVRLANLANYFFYKNVVFVMPQFFFFFNTNFSTQPLFDPLFLMFYNILFSACPVFYYGLTEQKFSATTLLQQPHLYKLNKRNALMTFKVFLYWITSSIWHSIVCYYLPYLAWDNFHNMNDVSSFGTVVFTLVVLVVNVKMAVETVFINWWTVASHLYSYATFFVLSFVYSEMDLRIIGVRPGDFRHVYFTMMSSPSFWLLMLLVCVTALLPDVTYSAFNRFLVYRGLKSKH</sequence>
<keyword evidence="5 15" id="KW-0479">Metal-binding</keyword>
<dbReference type="FunFam" id="3.40.50.1000:FF:000001">
    <property type="entry name" value="Phospholipid-transporting ATPase IC"/>
    <property type="match status" value="1"/>
</dbReference>
<dbReference type="EMBL" id="LJIJ01000071">
    <property type="protein sequence ID" value="ODN03513.1"/>
    <property type="molecule type" value="Genomic_DNA"/>
</dbReference>
<dbReference type="GO" id="GO:0016887">
    <property type="term" value="F:ATP hydrolysis activity"/>
    <property type="evidence" value="ECO:0007669"/>
    <property type="project" value="InterPro"/>
</dbReference>
<gene>
    <name evidence="21" type="ORF">Ocin01_03157</name>
</gene>
<feature type="transmembrane region" description="Helical" evidence="16">
    <location>
        <begin position="384"/>
        <end position="407"/>
    </location>
</feature>
<feature type="transmembrane region" description="Helical" evidence="16">
    <location>
        <begin position="1103"/>
        <end position="1120"/>
    </location>
</feature>
<dbReference type="InterPro" id="IPR036412">
    <property type="entry name" value="HAD-like_sf"/>
</dbReference>
<dbReference type="Proteomes" id="UP000094527">
    <property type="component" value="Unassembled WGS sequence"/>
</dbReference>
<dbReference type="GO" id="GO:0000287">
    <property type="term" value="F:magnesium ion binding"/>
    <property type="evidence" value="ECO:0007669"/>
    <property type="project" value="UniProtKB-UniRule"/>
</dbReference>
<dbReference type="AlphaFoldDB" id="A0A1D2NE35"/>
<dbReference type="SUPFAM" id="SSF81665">
    <property type="entry name" value="Calcium ATPase, transmembrane domain M"/>
    <property type="match status" value="1"/>
</dbReference>
<evidence type="ECO:0000256" key="14">
    <source>
        <dbReference type="PIRSR" id="PIRSR606539-2"/>
    </source>
</evidence>
<keyword evidence="6 14" id="KW-0547">Nucleotide-binding</keyword>
<feature type="binding site" evidence="14">
    <location>
        <position position="680"/>
    </location>
    <ligand>
        <name>ATP</name>
        <dbReference type="ChEBI" id="CHEBI:30616"/>
    </ligand>
</feature>
<dbReference type="InterPro" id="IPR018303">
    <property type="entry name" value="ATPase_P-typ_P_site"/>
</dbReference>
<keyword evidence="9 16" id="KW-1278">Translocase</keyword>
<feature type="transmembrane region" description="Helical" evidence="16">
    <location>
        <begin position="113"/>
        <end position="128"/>
    </location>
</feature>
<feature type="domain" description="P-type ATPase N-terminal" evidence="19">
    <location>
        <begin position="83"/>
        <end position="137"/>
    </location>
</feature>
<comment type="cofactor">
    <cofactor evidence="15">
        <name>Mg(2+)</name>
        <dbReference type="ChEBI" id="CHEBI:18420"/>
    </cofactor>
</comment>
<evidence type="ECO:0000256" key="15">
    <source>
        <dbReference type="PIRSR" id="PIRSR606539-3"/>
    </source>
</evidence>
<feature type="binding site" evidence="15">
    <location>
        <position position="506"/>
    </location>
    <ligand>
        <name>Mg(2+)</name>
        <dbReference type="ChEBI" id="CHEBI:18420"/>
    </ligand>
</feature>
<dbReference type="Gene3D" id="3.40.1110.10">
    <property type="entry name" value="Calcium-transporting ATPase, cytoplasmic domain N"/>
    <property type="match status" value="1"/>
</dbReference>
<dbReference type="SFLD" id="SFLDF00027">
    <property type="entry name" value="p-type_atpase"/>
    <property type="match status" value="1"/>
</dbReference>
<dbReference type="SFLD" id="SFLDS00003">
    <property type="entry name" value="Haloacid_Dehalogenase"/>
    <property type="match status" value="1"/>
</dbReference>
<dbReference type="InterPro" id="IPR001757">
    <property type="entry name" value="P_typ_ATPase"/>
</dbReference>
<feature type="binding site" evidence="15">
    <location>
        <position position="936"/>
    </location>
    <ligand>
        <name>Mg(2+)</name>
        <dbReference type="ChEBI" id="CHEBI:18420"/>
    </ligand>
</feature>
<dbReference type="EC" id="7.6.2.1" evidence="16"/>
<feature type="binding site" evidence="15">
    <location>
        <position position="508"/>
    </location>
    <ligand>
        <name>Mg(2+)</name>
        <dbReference type="ChEBI" id="CHEBI:18420"/>
    </ligand>
</feature>
<evidence type="ECO:0000256" key="11">
    <source>
        <dbReference type="ARBA" id="ARBA00023136"/>
    </source>
</evidence>
<evidence type="ECO:0000313" key="21">
    <source>
        <dbReference type="EMBL" id="ODN03513.1"/>
    </source>
</evidence>
<dbReference type="InterPro" id="IPR023214">
    <property type="entry name" value="HAD_sf"/>
</dbReference>
<reference evidence="21 22" key="1">
    <citation type="journal article" date="2016" name="Genome Biol. Evol.">
        <title>Gene Family Evolution Reflects Adaptation to Soil Environmental Stressors in the Genome of the Collembolan Orchesella cincta.</title>
        <authorList>
            <person name="Faddeeva-Vakhrusheva A."/>
            <person name="Derks M.F."/>
            <person name="Anvar S.Y."/>
            <person name="Agamennone V."/>
            <person name="Suring W."/>
            <person name="Smit S."/>
            <person name="van Straalen N.M."/>
            <person name="Roelofs D."/>
        </authorList>
    </citation>
    <scope>NUCLEOTIDE SEQUENCE [LARGE SCALE GENOMIC DNA]</scope>
    <source>
        <tissue evidence="21">Mixed pool</tissue>
    </source>
</reference>
<proteinExistence type="inferred from homology"/>
<dbReference type="Pfam" id="PF16212">
    <property type="entry name" value="PhoLip_ATPase_C"/>
    <property type="match status" value="1"/>
</dbReference>
<comment type="catalytic activity">
    <reaction evidence="12 16">
        <text>ATP + H2O + phospholipidSide 1 = ADP + phosphate + phospholipidSide 2.</text>
        <dbReference type="EC" id="7.6.2.1"/>
    </reaction>
</comment>
<dbReference type="NCBIfam" id="TIGR01494">
    <property type="entry name" value="ATPase_P-type"/>
    <property type="match status" value="2"/>
</dbReference>
<evidence type="ECO:0000256" key="8">
    <source>
        <dbReference type="ARBA" id="ARBA00022842"/>
    </source>
</evidence>
<dbReference type="PANTHER" id="PTHR24092:SF175">
    <property type="entry name" value="PHOSPHOLIPID-TRANSPORTING ATPASE"/>
    <property type="match status" value="1"/>
</dbReference>
<evidence type="ECO:0000259" key="19">
    <source>
        <dbReference type="Pfam" id="PF16209"/>
    </source>
</evidence>
<feature type="compositionally biased region" description="Polar residues" evidence="17">
    <location>
        <begin position="290"/>
        <end position="302"/>
    </location>
</feature>
<dbReference type="Pfam" id="PF16209">
    <property type="entry name" value="PhoLip_ATPase_N"/>
    <property type="match status" value="1"/>
</dbReference>
<feature type="binding site" evidence="14">
    <location>
        <position position="935"/>
    </location>
    <ligand>
        <name>ATP</name>
        <dbReference type="ChEBI" id="CHEBI:30616"/>
    </ligand>
</feature>
<feature type="domain" description="P-type ATPase C-terminal" evidence="20">
    <location>
        <begin position="958"/>
        <end position="1204"/>
    </location>
</feature>
<dbReference type="PANTHER" id="PTHR24092">
    <property type="entry name" value="PROBABLE PHOSPHOLIPID-TRANSPORTING ATPASE"/>
    <property type="match status" value="1"/>
</dbReference>
<organism evidence="21 22">
    <name type="scientific">Orchesella cincta</name>
    <name type="common">Springtail</name>
    <name type="synonym">Podura cincta</name>
    <dbReference type="NCBI Taxonomy" id="48709"/>
    <lineage>
        <taxon>Eukaryota</taxon>
        <taxon>Metazoa</taxon>
        <taxon>Ecdysozoa</taxon>
        <taxon>Arthropoda</taxon>
        <taxon>Hexapoda</taxon>
        <taxon>Collembola</taxon>
        <taxon>Entomobryomorpha</taxon>
        <taxon>Entomobryoidea</taxon>
        <taxon>Orchesellidae</taxon>
        <taxon>Orchesellinae</taxon>
        <taxon>Orchesella</taxon>
    </lineage>
</organism>
<feature type="transmembrane region" description="Helical" evidence="16">
    <location>
        <begin position="1022"/>
        <end position="1041"/>
    </location>
</feature>
<dbReference type="NCBIfam" id="TIGR01652">
    <property type="entry name" value="ATPase-Plipid"/>
    <property type="match status" value="1"/>
</dbReference>
<evidence type="ECO:0000256" key="16">
    <source>
        <dbReference type="RuleBase" id="RU362033"/>
    </source>
</evidence>
<dbReference type="GO" id="GO:0140326">
    <property type="term" value="F:ATPase-coupled intramembrane lipid transporter activity"/>
    <property type="evidence" value="ECO:0007669"/>
    <property type="project" value="UniProtKB-EC"/>
</dbReference>
<dbReference type="OrthoDB" id="377733at2759"/>
<dbReference type="Gene3D" id="2.70.150.10">
    <property type="entry name" value="Calcium-transporting ATPase, cytoplasmic transduction domain A"/>
    <property type="match status" value="1"/>
</dbReference>
<keyword evidence="7 14" id="KW-0067">ATP-binding</keyword>
<feature type="binding site" evidence="14">
    <location>
        <position position="508"/>
    </location>
    <ligand>
        <name>ATP</name>
        <dbReference type="ChEBI" id="CHEBI:30616"/>
    </ligand>
</feature>
<evidence type="ECO:0000259" key="20">
    <source>
        <dbReference type="Pfam" id="PF16212"/>
    </source>
</evidence>
<dbReference type="SUPFAM" id="SSF81653">
    <property type="entry name" value="Calcium ATPase, transduction domain A"/>
    <property type="match status" value="1"/>
</dbReference>
<comment type="subcellular location">
    <subcellularLocation>
        <location evidence="2">Endomembrane system</location>
    </subcellularLocation>
    <subcellularLocation>
        <location evidence="1 16">Membrane</location>
        <topology evidence="1 16">Multi-pass membrane protein</topology>
    </subcellularLocation>
</comment>
<feature type="compositionally biased region" description="Basic and acidic residues" evidence="17">
    <location>
        <begin position="303"/>
        <end position="316"/>
    </location>
</feature>
<keyword evidence="11 16" id="KW-0472">Membrane</keyword>
<dbReference type="InterPro" id="IPR006539">
    <property type="entry name" value="P-type_ATPase_IV"/>
</dbReference>
<feature type="binding site" evidence="14">
    <location>
        <position position="639"/>
    </location>
    <ligand>
        <name>ATP</name>
        <dbReference type="ChEBI" id="CHEBI:30616"/>
    </ligand>
</feature>
<dbReference type="GO" id="GO:0005524">
    <property type="term" value="F:ATP binding"/>
    <property type="evidence" value="ECO:0007669"/>
    <property type="project" value="UniProtKB-UniRule"/>
</dbReference>
<dbReference type="Gene3D" id="3.40.50.1000">
    <property type="entry name" value="HAD superfamily/HAD-like"/>
    <property type="match status" value="1"/>
</dbReference>
<evidence type="ECO:0000313" key="22">
    <source>
        <dbReference type="Proteomes" id="UP000094527"/>
    </source>
</evidence>
<dbReference type="InterPro" id="IPR032630">
    <property type="entry name" value="P_typ_ATPase_c"/>
</dbReference>
<protein>
    <recommendedName>
        <fullName evidence="16">Phospholipid-transporting ATPase</fullName>
        <ecNumber evidence="16">7.6.2.1</ecNumber>
    </recommendedName>
</protein>
<dbReference type="PROSITE" id="PS00154">
    <property type="entry name" value="ATPASE_E1_E2"/>
    <property type="match status" value="1"/>
</dbReference>
<dbReference type="GO" id="GO:0005783">
    <property type="term" value="C:endoplasmic reticulum"/>
    <property type="evidence" value="ECO:0007669"/>
    <property type="project" value="TreeGrafter"/>
</dbReference>
<dbReference type="SUPFAM" id="SSF56784">
    <property type="entry name" value="HAD-like"/>
    <property type="match status" value="1"/>
</dbReference>
<dbReference type="InterPro" id="IPR008250">
    <property type="entry name" value="ATPase_P-typ_transduc_dom_A_sf"/>
</dbReference>